<evidence type="ECO:0000256" key="1">
    <source>
        <dbReference type="SAM" id="SignalP"/>
    </source>
</evidence>
<feature type="signal peptide" evidence="1">
    <location>
        <begin position="1"/>
        <end position="31"/>
    </location>
</feature>
<accession>A0A0F6AFP5</accession>
<reference evidence="2 3" key="1">
    <citation type="journal article" date="2015" name="BMC Genomics">
        <title>Genome mining reveals unlocked bioactive potential of marine Gram-negative bacteria.</title>
        <authorList>
            <person name="Machado H."/>
            <person name="Sonnenschein E.C."/>
            <person name="Melchiorsen J."/>
            <person name="Gram L."/>
        </authorList>
    </citation>
    <scope>NUCLEOTIDE SEQUENCE [LARGE SCALE GENOMIC DNA]</scope>
    <source>
        <strain evidence="2 3">S4054</strain>
    </source>
</reference>
<dbReference type="Proteomes" id="UP000033434">
    <property type="component" value="Unassembled WGS sequence"/>
</dbReference>
<keyword evidence="1" id="KW-0732">Signal</keyword>
<dbReference type="PATRIC" id="fig|1129367.4.peg.883"/>
<name>A0A0F6AFP5_9GAMM</name>
<protein>
    <submittedName>
        <fullName evidence="2">Uncharacterized protein</fullName>
    </submittedName>
</protein>
<dbReference type="EMBL" id="AUXW01000079">
    <property type="protein sequence ID" value="KKE85030.1"/>
    <property type="molecule type" value="Genomic_DNA"/>
</dbReference>
<dbReference type="AlphaFoldDB" id="A0A0F6AFP5"/>
<proteinExistence type="predicted"/>
<dbReference type="RefSeq" id="WP_167354849.1">
    <property type="nucleotide sequence ID" value="NZ_AUXW01000079.1"/>
</dbReference>
<organism evidence="2 3">
    <name type="scientific">Pseudoalteromonas luteoviolacea S4054</name>
    <dbReference type="NCBI Taxonomy" id="1129367"/>
    <lineage>
        <taxon>Bacteria</taxon>
        <taxon>Pseudomonadati</taxon>
        <taxon>Pseudomonadota</taxon>
        <taxon>Gammaproteobacteria</taxon>
        <taxon>Alteromonadales</taxon>
        <taxon>Pseudoalteromonadaceae</taxon>
        <taxon>Pseudoalteromonas</taxon>
    </lineage>
</organism>
<comment type="caution">
    <text evidence="2">The sequence shown here is derived from an EMBL/GenBank/DDBJ whole genome shotgun (WGS) entry which is preliminary data.</text>
</comment>
<feature type="chain" id="PRO_5002499323" evidence="1">
    <location>
        <begin position="32"/>
        <end position="47"/>
    </location>
</feature>
<evidence type="ECO:0000313" key="2">
    <source>
        <dbReference type="EMBL" id="KKE85030.1"/>
    </source>
</evidence>
<sequence>MKNGQGGVKLSFVVISVLALGVSAWFNQAQAADTTSHTYIYVQEECT</sequence>
<evidence type="ECO:0000313" key="3">
    <source>
        <dbReference type="Proteomes" id="UP000033434"/>
    </source>
</evidence>
<gene>
    <name evidence="2" type="ORF">N479_06245</name>
</gene>